<feature type="domain" description="DUF8094" evidence="1">
    <location>
        <begin position="33"/>
        <end position="317"/>
    </location>
</feature>
<dbReference type="AlphaFoldDB" id="A0A1E7KF14"/>
<dbReference type="STRING" id="1075402.AN216_16050"/>
<evidence type="ECO:0000313" key="3">
    <source>
        <dbReference type="Proteomes" id="UP000176101"/>
    </source>
</evidence>
<keyword evidence="3" id="KW-1185">Reference proteome</keyword>
<accession>A0A1E7KF14</accession>
<dbReference type="PROSITE" id="PS51257">
    <property type="entry name" value="PROKAR_LIPOPROTEIN"/>
    <property type="match status" value="1"/>
</dbReference>
<name>A0A1E7KF14_9ACTN</name>
<reference evidence="2 3" key="1">
    <citation type="journal article" date="2016" name="Front. Microbiol.">
        <title>Comparative Genomics Analysis of Streptomyces Species Reveals Their Adaptation to the Marine Environment and Their Diversity at the Genomic Level.</title>
        <authorList>
            <person name="Tian X."/>
            <person name="Zhang Z."/>
            <person name="Yang T."/>
            <person name="Chen M."/>
            <person name="Li J."/>
            <person name="Chen F."/>
            <person name="Yang J."/>
            <person name="Li W."/>
            <person name="Zhang B."/>
            <person name="Zhang Z."/>
            <person name="Wu J."/>
            <person name="Zhang C."/>
            <person name="Long L."/>
            <person name="Xiao J."/>
        </authorList>
    </citation>
    <scope>NUCLEOTIDE SEQUENCE [LARGE SCALE GENOMIC DNA]</scope>
    <source>
        <strain evidence="2 3">SCSIO 02100</strain>
    </source>
</reference>
<dbReference type="OrthoDB" id="3510378at2"/>
<dbReference type="EMBL" id="LJGU01000129">
    <property type="protein sequence ID" value="OEV02496.1"/>
    <property type="molecule type" value="Genomic_DNA"/>
</dbReference>
<dbReference type="PATRIC" id="fig|1075402.3.peg.2143"/>
<dbReference type="RefSeq" id="WP_070197365.1">
    <property type="nucleotide sequence ID" value="NZ_LJGU01000129.1"/>
</dbReference>
<evidence type="ECO:0000313" key="2">
    <source>
        <dbReference type="EMBL" id="OEV02496.1"/>
    </source>
</evidence>
<comment type="caution">
    <text evidence="2">The sequence shown here is derived from an EMBL/GenBank/DDBJ whole genome shotgun (WGS) entry which is preliminary data.</text>
</comment>
<dbReference type="Pfam" id="PF26366">
    <property type="entry name" value="DUF8094"/>
    <property type="match status" value="1"/>
</dbReference>
<dbReference type="Proteomes" id="UP000176101">
    <property type="component" value="Unassembled WGS sequence"/>
</dbReference>
<organism evidence="2 3">
    <name type="scientific">Streptomyces oceani</name>
    <dbReference type="NCBI Taxonomy" id="1075402"/>
    <lineage>
        <taxon>Bacteria</taxon>
        <taxon>Bacillati</taxon>
        <taxon>Actinomycetota</taxon>
        <taxon>Actinomycetes</taxon>
        <taxon>Kitasatosporales</taxon>
        <taxon>Streptomycetaceae</taxon>
        <taxon>Streptomyces</taxon>
    </lineage>
</organism>
<protein>
    <recommendedName>
        <fullName evidence="1">DUF8094 domain-containing protein</fullName>
    </recommendedName>
</protein>
<proteinExistence type="predicted"/>
<gene>
    <name evidence="2" type="ORF">AN216_16050</name>
</gene>
<dbReference type="InterPro" id="IPR058407">
    <property type="entry name" value="DUF8094"/>
</dbReference>
<sequence>MRGRLLAATTTATVLAVTLSGCITVHGEDAVIPAVSKAEARKALDNFTEQNNQSNRNYDAKLNATIESGALGAIDQAGLRARKEVHQGRNADYTPLKLTDPKFLIPKQAGWPKFFVANAASNQGSGDRWLLVFQRDDVDAKWKASYLAVLDSSEVPEFAKDEDGHVKAVPAGKESGLTVPPDKVSKAYTRYLKQGSGDFAAGEHTSALREQRKKKADQPRVRTEWADLPASPPQFAPFGLRTTDGGAMVFFASHHHTKQTLAEGYTPEVKDPYARALMTGTPTESVTYVRVSAQAVSVPAAKGGGEIDFLARISGLTTVKAN</sequence>
<evidence type="ECO:0000259" key="1">
    <source>
        <dbReference type="Pfam" id="PF26366"/>
    </source>
</evidence>